<dbReference type="Gene3D" id="2.130.10.10">
    <property type="entry name" value="YVTN repeat-like/Quinoprotein amine dehydrogenase"/>
    <property type="match status" value="2"/>
</dbReference>
<dbReference type="eggNOG" id="KOG0263">
    <property type="taxonomic scope" value="Eukaryota"/>
</dbReference>
<feature type="repeat" description="WD" evidence="7">
    <location>
        <begin position="513"/>
        <end position="554"/>
    </location>
</feature>
<evidence type="ECO:0000256" key="1">
    <source>
        <dbReference type="ARBA" id="ARBA00004123"/>
    </source>
</evidence>
<keyword evidence="11" id="KW-1185">Reference proteome</keyword>
<dbReference type="HOGENOM" id="CLU_414739_0_0_1"/>
<dbReference type="Gene3D" id="1.25.40.500">
    <property type="entry name" value="TFIID subunit TAF5, NTD2 domain"/>
    <property type="match status" value="1"/>
</dbReference>
<dbReference type="STRING" id="2903.R1CZU8"/>
<dbReference type="SUPFAM" id="SSF50978">
    <property type="entry name" value="WD40 repeat-like"/>
    <property type="match status" value="1"/>
</dbReference>
<dbReference type="Pfam" id="PF04494">
    <property type="entry name" value="TFIID_NTD2"/>
    <property type="match status" value="1"/>
</dbReference>
<accession>A0A0D3JXQ2</accession>
<proteinExistence type="predicted"/>
<feature type="region of interest" description="Disordered" evidence="8">
    <location>
        <begin position="335"/>
        <end position="374"/>
    </location>
</feature>
<feature type="domain" description="TFIID subunit TAF5 NTD2" evidence="9">
    <location>
        <begin position="70"/>
        <end position="195"/>
    </location>
</feature>
<evidence type="ECO:0000256" key="3">
    <source>
        <dbReference type="ARBA" id="ARBA00022737"/>
    </source>
</evidence>
<dbReference type="GO" id="GO:0005669">
    <property type="term" value="C:transcription factor TFIID complex"/>
    <property type="evidence" value="ECO:0007669"/>
    <property type="project" value="TreeGrafter"/>
</dbReference>
<dbReference type="RefSeq" id="XP_005780716.1">
    <property type="nucleotide sequence ID" value="XM_005780659.1"/>
</dbReference>
<dbReference type="InterPro" id="IPR015943">
    <property type="entry name" value="WD40/YVTN_repeat-like_dom_sf"/>
</dbReference>
<sequence length="662" mass="69000">MEQPTLSSATNPLIDALVLQHLQKRFPQSAECLQRELASRDAAAAAPPPTNRHALLMLLAPPGDETPLWATAYAEVRDWVDGALDTEGARYKPELSRLLWPLFAYTYLELLRAGAREQAGGFFASFHADHALMRRDELNQLSQVSSAEQVDASEFARRLLTSRYEVRLSAFSRALLLGFVAERRLQLTLRMLNERIKLALPETLAPSDGGGPAAVALEDDVHGGARLWRRPLGALLWSQLDDALLADKFSEPVDWSPPADLEATHAELLRQIKARQGHAAGREGGCAGWDAAVRVLLLKSPAAKKQRAAGGAAGNAGNAAGGAAVGAAGAAGGAAGGGGAGGGASGGASGGGGGGSDPAAPARSEEEEKVAERVAAEESASSYTLLGHSGPVYGVCWSRDDKFLISASQDGSARLWSVLQRACVVRYAAHSAPVWSVAFAPLGAYFATCSGDRSLRVRLMLGHAGDVTCTAFHPSAAIIASGSDDAAVRVWEVASGPLRGEEAKGRCLRLLAKRGHSAAVRALAFSPGGDLLASGGEDRAVLLWRLASGAAVRRLLLHTKSVWALSFSAEGAQLASAGADCVVGIWDVEAALNPGAAEGAQSENGPAAAEGEEPWLLRTWHTKFTPVVAAAYSRTNVLFCIGGFQPPEGYAAGGRASKAAGR</sequence>
<dbReference type="OMA" id="HNHPVWD"/>
<name>A0A0D3JXQ2_EMIH1</name>
<protein>
    <recommendedName>
        <fullName evidence="9">TFIID subunit TAF5 NTD2 domain-containing protein</fullName>
    </recommendedName>
</protein>
<dbReference type="PRINTS" id="PR00320">
    <property type="entry name" value="GPROTEINBRPT"/>
</dbReference>
<dbReference type="PaxDb" id="2903-EOD28287"/>
<feature type="repeat" description="WD" evidence="7">
    <location>
        <begin position="427"/>
        <end position="457"/>
    </location>
</feature>
<feature type="compositionally biased region" description="Basic and acidic residues" evidence="8">
    <location>
        <begin position="363"/>
        <end position="374"/>
    </location>
</feature>
<keyword evidence="5" id="KW-0804">Transcription</keyword>
<dbReference type="InterPro" id="IPR020472">
    <property type="entry name" value="WD40_PAC1"/>
</dbReference>
<dbReference type="InterPro" id="IPR019775">
    <property type="entry name" value="WD40_repeat_CS"/>
</dbReference>
<dbReference type="PANTHER" id="PTHR19879">
    <property type="entry name" value="TRANSCRIPTION INITIATION FACTOR TFIID"/>
    <property type="match status" value="1"/>
</dbReference>
<reference evidence="11" key="1">
    <citation type="journal article" date="2013" name="Nature">
        <title>Pan genome of the phytoplankton Emiliania underpins its global distribution.</title>
        <authorList>
            <person name="Read B.A."/>
            <person name="Kegel J."/>
            <person name="Klute M.J."/>
            <person name="Kuo A."/>
            <person name="Lefebvre S.C."/>
            <person name="Maumus F."/>
            <person name="Mayer C."/>
            <person name="Miller J."/>
            <person name="Monier A."/>
            <person name="Salamov A."/>
            <person name="Young J."/>
            <person name="Aguilar M."/>
            <person name="Claverie J.M."/>
            <person name="Frickenhaus S."/>
            <person name="Gonzalez K."/>
            <person name="Herman E.K."/>
            <person name="Lin Y.C."/>
            <person name="Napier J."/>
            <person name="Ogata H."/>
            <person name="Sarno A.F."/>
            <person name="Shmutz J."/>
            <person name="Schroeder D."/>
            <person name="de Vargas C."/>
            <person name="Verret F."/>
            <person name="von Dassow P."/>
            <person name="Valentin K."/>
            <person name="Van de Peer Y."/>
            <person name="Wheeler G."/>
            <person name="Dacks J.B."/>
            <person name="Delwiche C.F."/>
            <person name="Dyhrman S.T."/>
            <person name="Glockner G."/>
            <person name="John U."/>
            <person name="Richards T."/>
            <person name="Worden A.Z."/>
            <person name="Zhang X."/>
            <person name="Grigoriev I.V."/>
            <person name="Allen A.E."/>
            <person name="Bidle K."/>
            <person name="Borodovsky M."/>
            <person name="Bowler C."/>
            <person name="Brownlee C."/>
            <person name="Cock J.M."/>
            <person name="Elias M."/>
            <person name="Gladyshev V.N."/>
            <person name="Groth M."/>
            <person name="Guda C."/>
            <person name="Hadaegh A."/>
            <person name="Iglesias-Rodriguez M.D."/>
            <person name="Jenkins J."/>
            <person name="Jones B.M."/>
            <person name="Lawson T."/>
            <person name="Leese F."/>
            <person name="Lindquist E."/>
            <person name="Lobanov A."/>
            <person name="Lomsadze A."/>
            <person name="Malik S.B."/>
            <person name="Marsh M.E."/>
            <person name="Mackinder L."/>
            <person name="Mock T."/>
            <person name="Mueller-Roeber B."/>
            <person name="Pagarete A."/>
            <person name="Parker M."/>
            <person name="Probert I."/>
            <person name="Quesneville H."/>
            <person name="Raines C."/>
            <person name="Rensing S.A."/>
            <person name="Riano-Pachon D.M."/>
            <person name="Richier S."/>
            <person name="Rokitta S."/>
            <person name="Shiraiwa Y."/>
            <person name="Soanes D.M."/>
            <person name="van der Giezen M."/>
            <person name="Wahlund T.M."/>
            <person name="Williams B."/>
            <person name="Wilson W."/>
            <person name="Wolfe G."/>
            <person name="Wurch L.L."/>
        </authorList>
    </citation>
    <scope>NUCLEOTIDE SEQUENCE</scope>
</reference>
<dbReference type="PANTHER" id="PTHR19879:SF1">
    <property type="entry name" value="CANNONBALL-RELATED"/>
    <property type="match status" value="1"/>
</dbReference>
<dbReference type="GO" id="GO:0016251">
    <property type="term" value="F:RNA polymerase II general transcription initiation factor activity"/>
    <property type="evidence" value="ECO:0007669"/>
    <property type="project" value="TreeGrafter"/>
</dbReference>
<feature type="repeat" description="WD" evidence="7">
    <location>
        <begin position="385"/>
        <end position="418"/>
    </location>
</feature>
<dbReference type="Pfam" id="PF00400">
    <property type="entry name" value="WD40"/>
    <property type="match status" value="5"/>
</dbReference>
<dbReference type="InterPro" id="IPR001680">
    <property type="entry name" value="WD40_rpt"/>
</dbReference>
<dbReference type="InterPro" id="IPR036322">
    <property type="entry name" value="WD40_repeat_dom_sf"/>
</dbReference>
<evidence type="ECO:0000256" key="2">
    <source>
        <dbReference type="ARBA" id="ARBA00022574"/>
    </source>
</evidence>
<feature type="repeat" description="WD" evidence="7">
    <location>
        <begin position="460"/>
        <end position="501"/>
    </location>
</feature>
<dbReference type="SMART" id="SM00320">
    <property type="entry name" value="WD40"/>
    <property type="match status" value="5"/>
</dbReference>
<dbReference type="InterPro" id="IPR037264">
    <property type="entry name" value="TFIID_NTD2_sf"/>
</dbReference>
<evidence type="ECO:0000259" key="9">
    <source>
        <dbReference type="Pfam" id="PF04494"/>
    </source>
</evidence>
<dbReference type="GO" id="GO:0006367">
    <property type="term" value="P:transcription initiation at RNA polymerase II promoter"/>
    <property type="evidence" value="ECO:0007669"/>
    <property type="project" value="TreeGrafter"/>
</dbReference>
<dbReference type="PROSITE" id="PS50082">
    <property type="entry name" value="WD_REPEATS_2"/>
    <property type="match status" value="5"/>
</dbReference>
<keyword evidence="6" id="KW-0539">Nucleus</keyword>
<dbReference type="GeneID" id="17273854"/>
<reference evidence="10" key="2">
    <citation type="submission" date="2024-10" db="UniProtKB">
        <authorList>
            <consortium name="EnsemblProtists"/>
        </authorList>
    </citation>
    <scope>IDENTIFICATION</scope>
</reference>
<dbReference type="SUPFAM" id="SSF160897">
    <property type="entry name" value="Taf5 N-terminal domain-like"/>
    <property type="match status" value="1"/>
</dbReference>
<dbReference type="CDD" id="cd08044">
    <property type="entry name" value="TAF5_NTD2"/>
    <property type="match status" value="1"/>
</dbReference>
<organism evidence="10 11">
    <name type="scientific">Emiliania huxleyi (strain CCMP1516)</name>
    <dbReference type="NCBI Taxonomy" id="280463"/>
    <lineage>
        <taxon>Eukaryota</taxon>
        <taxon>Haptista</taxon>
        <taxon>Haptophyta</taxon>
        <taxon>Prymnesiophyceae</taxon>
        <taxon>Isochrysidales</taxon>
        <taxon>Noelaerhabdaceae</taxon>
        <taxon>Emiliania</taxon>
    </lineage>
</organism>
<keyword evidence="4" id="KW-0805">Transcription regulation</keyword>
<evidence type="ECO:0000256" key="5">
    <source>
        <dbReference type="ARBA" id="ARBA00023163"/>
    </source>
</evidence>
<dbReference type="Proteomes" id="UP000013827">
    <property type="component" value="Unassembled WGS sequence"/>
</dbReference>
<keyword evidence="2 7" id="KW-0853">WD repeat</keyword>
<feature type="repeat" description="WD" evidence="7">
    <location>
        <begin position="555"/>
        <end position="589"/>
    </location>
</feature>
<evidence type="ECO:0000313" key="10">
    <source>
        <dbReference type="EnsemblProtists" id="EOD28287"/>
    </source>
</evidence>
<comment type="subcellular location">
    <subcellularLocation>
        <location evidence="1">Nucleus</location>
    </subcellularLocation>
</comment>
<dbReference type="KEGG" id="ehx:EMIHUDRAFT_468702"/>
<dbReference type="InterPro" id="IPR007582">
    <property type="entry name" value="TFIID_NTD2"/>
</dbReference>
<keyword evidence="3" id="KW-0677">Repeat</keyword>
<dbReference type="CDD" id="cd00200">
    <property type="entry name" value="WD40"/>
    <property type="match status" value="1"/>
</dbReference>
<evidence type="ECO:0000256" key="8">
    <source>
        <dbReference type="SAM" id="MobiDB-lite"/>
    </source>
</evidence>
<dbReference type="PROSITE" id="PS50294">
    <property type="entry name" value="WD_REPEATS_REGION"/>
    <property type="match status" value="4"/>
</dbReference>
<evidence type="ECO:0000256" key="6">
    <source>
        <dbReference type="ARBA" id="ARBA00023242"/>
    </source>
</evidence>
<evidence type="ECO:0000256" key="7">
    <source>
        <dbReference type="PROSITE-ProRule" id="PRU00221"/>
    </source>
</evidence>
<evidence type="ECO:0000256" key="4">
    <source>
        <dbReference type="ARBA" id="ARBA00023015"/>
    </source>
</evidence>
<dbReference type="EnsemblProtists" id="EOD28287">
    <property type="protein sequence ID" value="EOD28287"/>
    <property type="gene ID" value="EMIHUDRAFT_468702"/>
</dbReference>
<dbReference type="PROSITE" id="PS00678">
    <property type="entry name" value="WD_REPEATS_1"/>
    <property type="match status" value="2"/>
</dbReference>
<feature type="compositionally biased region" description="Gly residues" evidence="8">
    <location>
        <begin position="335"/>
        <end position="356"/>
    </location>
</feature>
<evidence type="ECO:0000313" key="11">
    <source>
        <dbReference type="Proteomes" id="UP000013827"/>
    </source>
</evidence>
<dbReference type="AlphaFoldDB" id="A0A0D3JXQ2"/>